<evidence type="ECO:0000313" key="2">
    <source>
        <dbReference type="Proteomes" id="UP001153678"/>
    </source>
</evidence>
<proteinExistence type="predicted"/>
<protein>
    <submittedName>
        <fullName evidence="1">9294_t:CDS:1</fullName>
    </submittedName>
</protein>
<sequence length="94" mass="11046">ETINYKYLPEDFERPPELLLYGDKCIGRIAVEFTTDDNYLEWLGKVAEWKKTRNISQDFCPIYYLSNTAGPDISIAFCFSKSENDMPLDKEYEE</sequence>
<reference evidence="1" key="1">
    <citation type="submission" date="2022-08" db="EMBL/GenBank/DDBJ databases">
        <authorList>
            <person name="Kallberg Y."/>
            <person name="Tangrot J."/>
            <person name="Rosling A."/>
        </authorList>
    </citation>
    <scope>NUCLEOTIDE SEQUENCE</scope>
    <source>
        <strain evidence="1">Wild A</strain>
    </source>
</reference>
<dbReference type="AlphaFoldDB" id="A0A9W4T9K3"/>
<name>A0A9W4T9K3_9GLOM</name>
<dbReference type="Proteomes" id="UP001153678">
    <property type="component" value="Unassembled WGS sequence"/>
</dbReference>
<keyword evidence="2" id="KW-1185">Reference proteome</keyword>
<gene>
    <name evidence="1" type="ORF">FWILDA_LOCUS18895</name>
</gene>
<feature type="non-terminal residue" evidence="1">
    <location>
        <position position="1"/>
    </location>
</feature>
<evidence type="ECO:0000313" key="1">
    <source>
        <dbReference type="EMBL" id="CAI2199082.1"/>
    </source>
</evidence>
<comment type="caution">
    <text evidence="1">The sequence shown here is derived from an EMBL/GenBank/DDBJ whole genome shotgun (WGS) entry which is preliminary data.</text>
</comment>
<organism evidence="1 2">
    <name type="scientific">Funneliformis geosporum</name>
    <dbReference type="NCBI Taxonomy" id="1117311"/>
    <lineage>
        <taxon>Eukaryota</taxon>
        <taxon>Fungi</taxon>
        <taxon>Fungi incertae sedis</taxon>
        <taxon>Mucoromycota</taxon>
        <taxon>Glomeromycotina</taxon>
        <taxon>Glomeromycetes</taxon>
        <taxon>Glomerales</taxon>
        <taxon>Glomeraceae</taxon>
        <taxon>Funneliformis</taxon>
    </lineage>
</organism>
<accession>A0A9W4T9K3</accession>
<dbReference type="EMBL" id="CAMKVN010020227">
    <property type="protein sequence ID" value="CAI2199082.1"/>
    <property type="molecule type" value="Genomic_DNA"/>
</dbReference>